<sequence length="129" mass="14793">MTHAELHVIHDVTVQYRKTSETRFGASASITIQAMTRLLDICRESKRFEAEVVHLCEQLLGTPSDETEIDQEKLQAILDAHYEEQYASIASASVESVSTEQIQRVITIRRERLTTIRATYGWALCRLFH</sequence>
<dbReference type="GeneID" id="66936074"/>
<comment type="caution">
    <text evidence="1">The sequence shown here is derived from an EMBL/GenBank/DDBJ whole genome shotgun (WGS) entry which is preliminary data.</text>
</comment>
<keyword evidence="2" id="KW-1185">Reference proteome</keyword>
<organism evidence="1 2">
    <name type="scientific">Aspergillus viridinutans</name>
    <dbReference type="NCBI Taxonomy" id="75553"/>
    <lineage>
        <taxon>Eukaryota</taxon>
        <taxon>Fungi</taxon>
        <taxon>Dikarya</taxon>
        <taxon>Ascomycota</taxon>
        <taxon>Pezizomycotina</taxon>
        <taxon>Eurotiomycetes</taxon>
        <taxon>Eurotiomycetidae</taxon>
        <taxon>Eurotiales</taxon>
        <taxon>Aspergillaceae</taxon>
        <taxon>Aspergillus</taxon>
        <taxon>Aspergillus subgen. Fumigati</taxon>
    </lineage>
</organism>
<dbReference type="Proteomes" id="UP000710440">
    <property type="component" value="Unassembled WGS sequence"/>
</dbReference>
<evidence type="ECO:0000313" key="2">
    <source>
        <dbReference type="Proteomes" id="UP000710440"/>
    </source>
</evidence>
<dbReference type="RefSeq" id="XP_043127203.1">
    <property type="nucleotide sequence ID" value="XM_043271268.1"/>
</dbReference>
<evidence type="ECO:0000313" key="1">
    <source>
        <dbReference type="EMBL" id="GIK04017.1"/>
    </source>
</evidence>
<accession>A0A9P3F3F6</accession>
<proteinExistence type="predicted"/>
<dbReference type="AlphaFoldDB" id="A0A9P3F3F6"/>
<reference evidence="1 2" key="1">
    <citation type="submission" date="2021-02" db="EMBL/GenBank/DDBJ databases">
        <title>Pan-genome distribution and transcriptional activeness of fungal secondary metabolism genes in Aspergillus section Fumigati.</title>
        <authorList>
            <person name="Takahashi H."/>
            <person name="Umemura M."/>
            <person name="Ninomiya A."/>
            <person name="Kusuya Y."/>
            <person name="Urayama S."/>
            <person name="Shimizu M."/>
            <person name="Watanabe A."/>
            <person name="Kamei K."/>
            <person name="Yaguchi T."/>
            <person name="Hagiwara D."/>
        </authorList>
    </citation>
    <scope>NUCLEOTIDE SEQUENCE [LARGE SCALE GENOMIC DNA]</scope>
    <source>
        <strain evidence="1 2">IFM 47045</strain>
    </source>
</reference>
<name>A0A9P3F3F6_ASPVI</name>
<gene>
    <name evidence="1" type="ORF">Aspvir_008092</name>
</gene>
<dbReference type="EMBL" id="BOPL01000006">
    <property type="protein sequence ID" value="GIK04017.1"/>
    <property type="molecule type" value="Genomic_DNA"/>
</dbReference>
<protein>
    <submittedName>
        <fullName evidence="1">Uncharacterized protein</fullName>
    </submittedName>
</protein>